<dbReference type="InterPro" id="IPR051682">
    <property type="entry name" value="Mito_Persulfide_Diox"/>
</dbReference>
<dbReference type="InterPro" id="IPR001279">
    <property type="entry name" value="Metallo-B-lactamas"/>
</dbReference>
<dbReference type="Gene3D" id="3.60.15.10">
    <property type="entry name" value="Ribonuclease Z/Hydroxyacylglutathione hydrolase-like"/>
    <property type="match status" value="1"/>
</dbReference>
<dbReference type="PANTHER" id="PTHR43084:SF1">
    <property type="entry name" value="PERSULFIDE DIOXYGENASE ETHE1, MITOCHONDRIAL"/>
    <property type="match status" value="1"/>
</dbReference>
<dbReference type="RefSeq" id="WP_279246818.1">
    <property type="nucleotide sequence ID" value="NZ_SHNN01000004.1"/>
</dbReference>
<organism evidence="4 5">
    <name type="scientific">Candidatus Litorirhabdus singularis</name>
    <dbReference type="NCBI Taxonomy" id="2518993"/>
    <lineage>
        <taxon>Bacteria</taxon>
        <taxon>Pseudomonadati</taxon>
        <taxon>Pseudomonadota</taxon>
        <taxon>Gammaproteobacteria</taxon>
        <taxon>Cellvibrionales</taxon>
        <taxon>Halieaceae</taxon>
        <taxon>Candidatus Litorirhabdus</taxon>
    </lineage>
</organism>
<dbReference type="CDD" id="cd07724">
    <property type="entry name" value="POD-like_MBL-fold"/>
    <property type="match status" value="1"/>
</dbReference>
<evidence type="ECO:0000313" key="4">
    <source>
        <dbReference type="EMBL" id="MCX2982791.1"/>
    </source>
</evidence>
<dbReference type="Pfam" id="PF00753">
    <property type="entry name" value="Lactamase_B"/>
    <property type="match status" value="1"/>
</dbReference>
<evidence type="ECO:0000313" key="5">
    <source>
        <dbReference type="Proteomes" id="UP001143362"/>
    </source>
</evidence>
<feature type="region of interest" description="Disordered" evidence="2">
    <location>
        <begin position="290"/>
        <end position="352"/>
    </location>
</feature>
<sequence>MLLRQLFNHRTFSYTYFLADPLSQEAVLIDPVKEKLRDYVQLFNELGYSIRAAIDTHTHDDHNSALPVLADLWGTESIRGASLNNAAEGRYVEHGEIINIGVLQLRALHTPGHTSDSYCFHLLKGKRSTVFTGDTLLVRTVGLSDQADSDPRQHYHSLTETLCHLPRNTVVYPGKDFKGWPLSTIGEELNFNPYLSAHDVEDFVAMKLRQRRADIRPLVTDEEVETDPSAVVGETVVPASESMTKAKPAPTEASYTERPLIEVTSSKKFAAAAAALETAAVETAAVETAPVDTVATETTPTTDEPSVDSNSPPGQFSRQSVSAVEKLARLSEKPKSADSNPGDETPPLPIWR</sequence>
<evidence type="ECO:0000256" key="1">
    <source>
        <dbReference type="ARBA" id="ARBA00022723"/>
    </source>
</evidence>
<dbReference type="SMART" id="SM00849">
    <property type="entry name" value="Lactamase_B"/>
    <property type="match status" value="1"/>
</dbReference>
<keyword evidence="5" id="KW-1185">Reference proteome</keyword>
<feature type="domain" description="Metallo-beta-lactamase" evidence="3">
    <location>
        <begin position="12"/>
        <end position="175"/>
    </location>
</feature>
<evidence type="ECO:0000256" key="2">
    <source>
        <dbReference type="SAM" id="MobiDB-lite"/>
    </source>
</evidence>
<feature type="compositionally biased region" description="Basic and acidic residues" evidence="2">
    <location>
        <begin position="326"/>
        <end position="336"/>
    </location>
</feature>
<reference evidence="4" key="1">
    <citation type="submission" date="2019-02" db="EMBL/GenBank/DDBJ databases">
        <authorList>
            <person name="Li S.-H."/>
        </authorList>
    </citation>
    <scope>NUCLEOTIDE SEQUENCE</scope>
    <source>
        <strain evidence="4">IMCC14734</strain>
    </source>
</reference>
<protein>
    <submittedName>
        <fullName evidence="4">MBL fold metallo-hydrolase</fullName>
    </submittedName>
</protein>
<dbReference type="EMBL" id="SHNN01000004">
    <property type="protein sequence ID" value="MCX2982791.1"/>
    <property type="molecule type" value="Genomic_DNA"/>
</dbReference>
<gene>
    <name evidence="4" type="ORF">EYC98_18160</name>
</gene>
<feature type="compositionally biased region" description="Low complexity" evidence="2">
    <location>
        <begin position="290"/>
        <end position="308"/>
    </location>
</feature>
<dbReference type="InterPro" id="IPR036866">
    <property type="entry name" value="RibonucZ/Hydroxyglut_hydro"/>
</dbReference>
<dbReference type="SUPFAM" id="SSF56281">
    <property type="entry name" value="Metallo-hydrolase/oxidoreductase"/>
    <property type="match status" value="1"/>
</dbReference>
<keyword evidence="1" id="KW-0479">Metal-binding</keyword>
<dbReference type="Proteomes" id="UP001143362">
    <property type="component" value="Unassembled WGS sequence"/>
</dbReference>
<name>A0ABT3TKK7_9GAMM</name>
<dbReference type="InterPro" id="IPR044528">
    <property type="entry name" value="POD-like_MBL-fold"/>
</dbReference>
<feature type="compositionally biased region" description="Polar residues" evidence="2">
    <location>
        <begin position="309"/>
        <end position="322"/>
    </location>
</feature>
<accession>A0ABT3TKK7</accession>
<evidence type="ECO:0000259" key="3">
    <source>
        <dbReference type="SMART" id="SM00849"/>
    </source>
</evidence>
<dbReference type="PANTHER" id="PTHR43084">
    <property type="entry name" value="PERSULFIDE DIOXYGENASE ETHE1"/>
    <property type="match status" value="1"/>
</dbReference>
<comment type="caution">
    <text evidence="4">The sequence shown here is derived from an EMBL/GenBank/DDBJ whole genome shotgun (WGS) entry which is preliminary data.</text>
</comment>
<proteinExistence type="predicted"/>